<comment type="similarity">
    <text evidence="1">Belongs to the YciI family.</text>
</comment>
<sequence>MPKYLLLKNYTGGPERHPDYSQFEDWNSDAFAAHMAFQNQVLDMLRERGELVDHKALAREGTYVRYDGPGRPPVTDGPFPETKELVAGWCIVDVDNEARAHEIAAMISSAPSANGKPSHEWIEVRPIMGDGSEAEE</sequence>
<organism evidence="3 4">
    <name type="scientific">Stackebrandtia nassauensis (strain DSM 44728 / CIP 108903 / NRRL B-16338 / NBRC 102104 / LLR-40K-21)</name>
    <dbReference type="NCBI Taxonomy" id="446470"/>
    <lineage>
        <taxon>Bacteria</taxon>
        <taxon>Bacillati</taxon>
        <taxon>Actinomycetota</taxon>
        <taxon>Actinomycetes</taxon>
        <taxon>Glycomycetales</taxon>
        <taxon>Glycomycetaceae</taxon>
        <taxon>Stackebrandtia</taxon>
    </lineage>
</organism>
<dbReference type="KEGG" id="sna:Snas_1262"/>
<evidence type="ECO:0000259" key="2">
    <source>
        <dbReference type="Pfam" id="PF03795"/>
    </source>
</evidence>
<dbReference type="Gene3D" id="3.30.70.1060">
    <property type="entry name" value="Dimeric alpha+beta barrel"/>
    <property type="match status" value="1"/>
</dbReference>
<dbReference type="InterPro" id="IPR011008">
    <property type="entry name" value="Dimeric_a/b-barrel"/>
</dbReference>
<reference evidence="3 4" key="1">
    <citation type="journal article" date="2009" name="Stand. Genomic Sci.">
        <title>Complete genome sequence of Stackebrandtia nassauensis type strain (LLR-40K-21).</title>
        <authorList>
            <person name="Munk C."/>
            <person name="Lapidus A."/>
            <person name="Copeland A."/>
            <person name="Jando M."/>
            <person name="Mayilraj S."/>
            <person name="Glavina Del Rio T."/>
            <person name="Nolan M."/>
            <person name="Chen F."/>
            <person name="Lucas S."/>
            <person name="Tice H."/>
            <person name="Cheng J.F."/>
            <person name="Han C."/>
            <person name="Detter J.C."/>
            <person name="Bruce D."/>
            <person name="Goodwin L."/>
            <person name="Chain P."/>
            <person name="Pitluck S."/>
            <person name="Goker M."/>
            <person name="Ovchinikova G."/>
            <person name="Pati A."/>
            <person name="Ivanova N."/>
            <person name="Mavromatis K."/>
            <person name="Chen A."/>
            <person name="Palaniappan K."/>
            <person name="Land M."/>
            <person name="Hauser L."/>
            <person name="Chang Y.J."/>
            <person name="Jeffries C.D."/>
            <person name="Bristow J."/>
            <person name="Eisen J.A."/>
            <person name="Markowitz V."/>
            <person name="Hugenholtz P."/>
            <person name="Kyrpides N.C."/>
            <person name="Klenk H.P."/>
        </authorList>
    </citation>
    <scope>NUCLEOTIDE SEQUENCE [LARGE SCALE GENOMIC DNA]</scope>
    <source>
        <strain evidence="4">DSM 44728 / CIP 108903 / NRRL B-16338 / NBRC 102104 / LLR-40K-21</strain>
    </source>
</reference>
<dbReference type="RefSeq" id="WP_013016542.1">
    <property type="nucleotide sequence ID" value="NC_013947.1"/>
</dbReference>
<dbReference type="InterPro" id="IPR005545">
    <property type="entry name" value="YCII"/>
</dbReference>
<dbReference type="SUPFAM" id="SSF54909">
    <property type="entry name" value="Dimeric alpha+beta barrel"/>
    <property type="match status" value="1"/>
</dbReference>
<dbReference type="Proteomes" id="UP000000844">
    <property type="component" value="Chromosome"/>
</dbReference>
<gene>
    <name evidence="3" type="ordered locus">Snas_1262</name>
</gene>
<dbReference type="OrthoDB" id="668782at2"/>
<dbReference type="PANTHER" id="PTHR35174:SF3">
    <property type="entry name" value="BLL7171 PROTEIN"/>
    <property type="match status" value="1"/>
</dbReference>
<dbReference type="HOGENOM" id="CLU_130902_1_0_11"/>
<dbReference type="EMBL" id="CP001778">
    <property type="protein sequence ID" value="ADD40971.1"/>
    <property type="molecule type" value="Genomic_DNA"/>
</dbReference>
<name>D3PU25_STANL</name>
<evidence type="ECO:0000256" key="1">
    <source>
        <dbReference type="ARBA" id="ARBA00007689"/>
    </source>
</evidence>
<feature type="domain" description="YCII-related" evidence="2">
    <location>
        <begin position="32"/>
        <end position="108"/>
    </location>
</feature>
<evidence type="ECO:0000313" key="3">
    <source>
        <dbReference type="EMBL" id="ADD40971.1"/>
    </source>
</evidence>
<accession>D3PU25</accession>
<dbReference type="PANTHER" id="PTHR35174">
    <property type="entry name" value="BLL7171 PROTEIN-RELATED"/>
    <property type="match status" value="1"/>
</dbReference>
<dbReference type="Pfam" id="PF03795">
    <property type="entry name" value="YCII"/>
    <property type="match status" value="1"/>
</dbReference>
<evidence type="ECO:0000313" key="4">
    <source>
        <dbReference type="Proteomes" id="UP000000844"/>
    </source>
</evidence>
<proteinExistence type="inferred from homology"/>
<dbReference type="AlphaFoldDB" id="D3PU25"/>
<dbReference type="STRING" id="446470.Snas_1262"/>
<dbReference type="eggNOG" id="COG3795">
    <property type="taxonomic scope" value="Bacteria"/>
</dbReference>
<keyword evidence="4" id="KW-1185">Reference proteome</keyword>
<protein>
    <submittedName>
        <fullName evidence="3">YCII-related protein</fullName>
    </submittedName>
</protein>